<keyword evidence="4" id="KW-1185">Reference proteome</keyword>
<organism evidence="3 4">
    <name type="scientific">Chlamydomonas reinhardtii</name>
    <name type="common">Chlamydomonas smithii</name>
    <dbReference type="NCBI Taxonomy" id="3055"/>
    <lineage>
        <taxon>Eukaryota</taxon>
        <taxon>Viridiplantae</taxon>
        <taxon>Chlorophyta</taxon>
        <taxon>core chlorophytes</taxon>
        <taxon>Chlorophyceae</taxon>
        <taxon>CS clade</taxon>
        <taxon>Chlamydomonadales</taxon>
        <taxon>Chlamydomonadaceae</taxon>
        <taxon>Chlamydomonas</taxon>
    </lineage>
</organism>
<dbReference type="Pfam" id="PF13472">
    <property type="entry name" value="Lipase_GDSL_2"/>
    <property type="match status" value="1"/>
</dbReference>
<feature type="domain" description="SGNH hydrolase-type esterase" evidence="2">
    <location>
        <begin position="69"/>
        <end position="230"/>
    </location>
</feature>
<dbReference type="OrthoDB" id="671439at2759"/>
<evidence type="ECO:0000313" key="4">
    <source>
        <dbReference type="Proteomes" id="UP000006906"/>
    </source>
</evidence>
<gene>
    <name evidence="3" type="ORF">CHLRE_09g399050v5</name>
</gene>
<evidence type="ECO:0000259" key="2">
    <source>
        <dbReference type="Pfam" id="PF13472"/>
    </source>
</evidence>
<feature type="region of interest" description="Disordered" evidence="1">
    <location>
        <begin position="38"/>
        <end position="88"/>
    </location>
</feature>
<dbReference type="STRING" id="3055.A0A2K3DCZ5"/>
<dbReference type="InterPro" id="IPR036514">
    <property type="entry name" value="SGNH_hydro_sf"/>
</dbReference>
<dbReference type="GeneID" id="66054746"/>
<dbReference type="InParanoid" id="A0A2K3DCZ5"/>
<dbReference type="Gene3D" id="3.40.50.1110">
    <property type="entry name" value="SGNH hydrolase"/>
    <property type="match status" value="1"/>
</dbReference>
<feature type="compositionally biased region" description="Gly residues" evidence="1">
    <location>
        <begin position="291"/>
        <end position="319"/>
    </location>
</feature>
<proteinExistence type="predicted"/>
<dbReference type="Proteomes" id="UP000006906">
    <property type="component" value="Chromosome 9"/>
</dbReference>
<sequence length="325" mass="33951">MAANYTRRADVVNRGLSAYNTRWALQTLPYVFDGPSAGPTARSGSASAGAAASTAHAGEKEAVPEEGEAGTRGRQAQHQQHQSHPHPEPAASRVLFATILFGANDAVLPDAPAKGREKHVPVEEYGRNLREMVSYARAAGVSRVLMITTPPVWAPGRRDFLVQRFGEAAKDWPLDRTLDTVAPYARAAAEAAQELGVPCLDLFNLLQQEPDWGERLLSDGLHFSPAGQARVWELMQGLLVTVWPDIRPEALPLQFPAWDAVDAADPPASFVAGRVIPHKVAAAAAAAGVATGGGAGGGEASGVRKGAGVGADAGRGGSGRQAPGD</sequence>
<dbReference type="KEGG" id="cre:CHLRE_09g399050v5"/>
<name>A0A2K3DCZ5_CHLRE</name>
<evidence type="ECO:0000256" key="1">
    <source>
        <dbReference type="SAM" id="MobiDB-lite"/>
    </source>
</evidence>
<dbReference type="Gramene" id="PNW78399">
    <property type="protein sequence ID" value="PNW78399"/>
    <property type="gene ID" value="CHLRE_09g399050v5"/>
</dbReference>
<feature type="compositionally biased region" description="Low complexity" evidence="1">
    <location>
        <begin position="38"/>
        <end position="56"/>
    </location>
</feature>
<dbReference type="RefSeq" id="XP_042920844.1">
    <property type="nucleotide sequence ID" value="XM_043065917.1"/>
</dbReference>
<dbReference type="FunCoup" id="A0A2K3DCZ5">
    <property type="interactions" value="2117"/>
</dbReference>
<dbReference type="InterPro" id="IPR013830">
    <property type="entry name" value="SGNH_hydro"/>
</dbReference>
<protein>
    <recommendedName>
        <fullName evidence="2">SGNH hydrolase-type esterase domain-containing protein</fullName>
    </recommendedName>
</protein>
<dbReference type="PANTHER" id="PTHR14209:SF19">
    <property type="entry name" value="ISOAMYL ACETATE-HYDROLYZING ESTERASE 1 HOMOLOG"/>
    <property type="match status" value="1"/>
</dbReference>
<reference evidence="3 4" key="1">
    <citation type="journal article" date="2007" name="Science">
        <title>The Chlamydomonas genome reveals the evolution of key animal and plant functions.</title>
        <authorList>
            <person name="Merchant S.S."/>
            <person name="Prochnik S.E."/>
            <person name="Vallon O."/>
            <person name="Harris E.H."/>
            <person name="Karpowicz S.J."/>
            <person name="Witman G.B."/>
            <person name="Terry A."/>
            <person name="Salamov A."/>
            <person name="Fritz-Laylin L.K."/>
            <person name="Marechal-Drouard L."/>
            <person name="Marshall W.F."/>
            <person name="Qu L.H."/>
            <person name="Nelson D.R."/>
            <person name="Sanderfoot A.A."/>
            <person name="Spalding M.H."/>
            <person name="Kapitonov V.V."/>
            <person name="Ren Q."/>
            <person name="Ferris P."/>
            <person name="Lindquist E."/>
            <person name="Shapiro H."/>
            <person name="Lucas S.M."/>
            <person name="Grimwood J."/>
            <person name="Schmutz J."/>
            <person name="Cardol P."/>
            <person name="Cerutti H."/>
            <person name="Chanfreau G."/>
            <person name="Chen C.L."/>
            <person name="Cognat V."/>
            <person name="Croft M.T."/>
            <person name="Dent R."/>
            <person name="Dutcher S."/>
            <person name="Fernandez E."/>
            <person name="Fukuzawa H."/>
            <person name="Gonzalez-Ballester D."/>
            <person name="Gonzalez-Halphen D."/>
            <person name="Hallmann A."/>
            <person name="Hanikenne M."/>
            <person name="Hippler M."/>
            <person name="Inwood W."/>
            <person name="Jabbari K."/>
            <person name="Kalanon M."/>
            <person name="Kuras R."/>
            <person name="Lefebvre P.A."/>
            <person name="Lemaire S.D."/>
            <person name="Lobanov A.V."/>
            <person name="Lohr M."/>
            <person name="Manuell A."/>
            <person name="Meier I."/>
            <person name="Mets L."/>
            <person name="Mittag M."/>
            <person name="Mittelmeier T."/>
            <person name="Moroney J.V."/>
            <person name="Moseley J."/>
            <person name="Napoli C."/>
            <person name="Nedelcu A.M."/>
            <person name="Niyogi K."/>
            <person name="Novoselov S.V."/>
            <person name="Paulsen I.T."/>
            <person name="Pazour G."/>
            <person name="Purton S."/>
            <person name="Ral J.P."/>
            <person name="Riano-Pachon D.M."/>
            <person name="Riekhof W."/>
            <person name="Rymarquis L."/>
            <person name="Schroda M."/>
            <person name="Stern D."/>
            <person name="Umen J."/>
            <person name="Willows R."/>
            <person name="Wilson N."/>
            <person name="Zimmer S.L."/>
            <person name="Allmer J."/>
            <person name="Balk J."/>
            <person name="Bisova K."/>
            <person name="Chen C.J."/>
            <person name="Elias M."/>
            <person name="Gendler K."/>
            <person name="Hauser C."/>
            <person name="Lamb M.R."/>
            <person name="Ledford H."/>
            <person name="Long J.C."/>
            <person name="Minagawa J."/>
            <person name="Page M.D."/>
            <person name="Pan J."/>
            <person name="Pootakham W."/>
            <person name="Roje S."/>
            <person name="Rose A."/>
            <person name="Stahlberg E."/>
            <person name="Terauchi A.M."/>
            <person name="Yang P."/>
            <person name="Ball S."/>
            <person name="Bowler C."/>
            <person name="Dieckmann C.L."/>
            <person name="Gladyshev V.N."/>
            <person name="Green P."/>
            <person name="Jorgensen R."/>
            <person name="Mayfield S."/>
            <person name="Mueller-Roeber B."/>
            <person name="Rajamani S."/>
            <person name="Sayre R.T."/>
            <person name="Brokstein P."/>
            <person name="Dubchak I."/>
            <person name="Goodstein D."/>
            <person name="Hornick L."/>
            <person name="Huang Y.W."/>
            <person name="Jhaveri J."/>
            <person name="Luo Y."/>
            <person name="Martinez D."/>
            <person name="Ngau W.C."/>
            <person name="Otillar B."/>
            <person name="Poliakov A."/>
            <person name="Porter A."/>
            <person name="Szajkowski L."/>
            <person name="Werner G."/>
            <person name="Zhou K."/>
            <person name="Grigoriev I.V."/>
            <person name="Rokhsar D.S."/>
            <person name="Grossman A.R."/>
        </authorList>
    </citation>
    <scope>NUCLEOTIDE SEQUENCE [LARGE SCALE GENOMIC DNA]</scope>
    <source>
        <strain evidence="4">CC-503</strain>
    </source>
</reference>
<feature type="region of interest" description="Disordered" evidence="1">
    <location>
        <begin position="291"/>
        <end position="325"/>
    </location>
</feature>
<accession>A0A2K3DCZ5</accession>
<dbReference type="SUPFAM" id="SSF52266">
    <property type="entry name" value="SGNH hydrolase"/>
    <property type="match status" value="1"/>
</dbReference>
<dbReference type="InterPro" id="IPR045136">
    <property type="entry name" value="Iah1-like"/>
</dbReference>
<dbReference type="AlphaFoldDB" id="A0A2K3DCZ5"/>
<evidence type="ECO:0000313" key="3">
    <source>
        <dbReference type="EMBL" id="PNW78399.1"/>
    </source>
</evidence>
<dbReference type="PANTHER" id="PTHR14209">
    <property type="entry name" value="ISOAMYL ACETATE-HYDROLYZING ESTERASE 1"/>
    <property type="match status" value="1"/>
</dbReference>
<dbReference type="EMBL" id="CM008970">
    <property type="protein sequence ID" value="PNW78399.1"/>
    <property type="molecule type" value="Genomic_DNA"/>
</dbReference>